<dbReference type="OrthoDB" id="201656at2759"/>
<dbReference type="CDD" id="cd08267">
    <property type="entry name" value="MDR1"/>
    <property type="match status" value="1"/>
</dbReference>
<accession>A0A6A6XW00</accession>
<dbReference type="Pfam" id="PF08240">
    <property type="entry name" value="ADH_N"/>
    <property type="match status" value="1"/>
</dbReference>
<feature type="domain" description="Enoyl reductase (ER)" evidence="2">
    <location>
        <begin position="14"/>
        <end position="344"/>
    </location>
</feature>
<dbReference type="GO" id="GO:0005739">
    <property type="term" value="C:mitochondrion"/>
    <property type="evidence" value="ECO:0007669"/>
    <property type="project" value="TreeGrafter"/>
</dbReference>
<dbReference type="GO" id="GO:0016491">
    <property type="term" value="F:oxidoreductase activity"/>
    <property type="evidence" value="ECO:0007669"/>
    <property type="project" value="UniProtKB-KW"/>
</dbReference>
<dbReference type="PANTHER" id="PTHR11695">
    <property type="entry name" value="ALCOHOL DEHYDROGENASE RELATED"/>
    <property type="match status" value="1"/>
</dbReference>
<sequence>MQAWTHTSAGPHSAVLSLIQIPIPAILSPTQVLIRISHAALNPGASIIMKLLPFVFRCAPAIPEMDFSGVIIKCGSSVPPARNLQNGTHVFGSIPVGQHVKSTSGALAEFVVVEHEAIVRKPDAAILEEVVGLGIAGASALQLLKYARLKKGDSVLVNGASGGIGHLVLQMCRAEVGETGRVVAVCSTDNVGWVREYGADEVIDYKAHDSVQTHLATAYASSRFNAVIDAVGIQDIFNHCPAFLAEGKPFVSIGPKAKSYTYGALIATIGLMLQNALLPRFLGGVPREYAQVTGITNLEAMEQLAKMMEKGTLRVKVGTVVTMRDVPEAYQKLLSGHAQGKIVVKIQHEST</sequence>
<dbReference type="InterPro" id="IPR036291">
    <property type="entry name" value="NAD(P)-bd_dom_sf"/>
</dbReference>
<keyword evidence="1" id="KW-0560">Oxidoreductase</keyword>
<protein>
    <submittedName>
        <fullName evidence="3">Zinc alcohol dehydrogenase</fullName>
    </submittedName>
</protein>
<organism evidence="3 4">
    <name type="scientific">Melanomma pulvis-pyrius CBS 109.77</name>
    <dbReference type="NCBI Taxonomy" id="1314802"/>
    <lineage>
        <taxon>Eukaryota</taxon>
        <taxon>Fungi</taxon>
        <taxon>Dikarya</taxon>
        <taxon>Ascomycota</taxon>
        <taxon>Pezizomycotina</taxon>
        <taxon>Dothideomycetes</taxon>
        <taxon>Pleosporomycetidae</taxon>
        <taxon>Pleosporales</taxon>
        <taxon>Melanommataceae</taxon>
        <taxon>Melanomma</taxon>
    </lineage>
</organism>
<reference evidence="3" key="1">
    <citation type="journal article" date="2020" name="Stud. Mycol.">
        <title>101 Dothideomycetes genomes: a test case for predicting lifestyles and emergence of pathogens.</title>
        <authorList>
            <person name="Haridas S."/>
            <person name="Albert R."/>
            <person name="Binder M."/>
            <person name="Bloem J."/>
            <person name="Labutti K."/>
            <person name="Salamov A."/>
            <person name="Andreopoulos B."/>
            <person name="Baker S."/>
            <person name="Barry K."/>
            <person name="Bills G."/>
            <person name="Bluhm B."/>
            <person name="Cannon C."/>
            <person name="Castanera R."/>
            <person name="Culley D."/>
            <person name="Daum C."/>
            <person name="Ezra D."/>
            <person name="Gonzalez J."/>
            <person name="Henrissat B."/>
            <person name="Kuo A."/>
            <person name="Liang C."/>
            <person name="Lipzen A."/>
            <person name="Lutzoni F."/>
            <person name="Magnuson J."/>
            <person name="Mondo S."/>
            <person name="Nolan M."/>
            <person name="Ohm R."/>
            <person name="Pangilinan J."/>
            <person name="Park H.-J."/>
            <person name="Ramirez L."/>
            <person name="Alfaro M."/>
            <person name="Sun H."/>
            <person name="Tritt A."/>
            <person name="Yoshinaga Y."/>
            <person name="Zwiers L.-H."/>
            <person name="Turgeon B."/>
            <person name="Goodwin S."/>
            <person name="Spatafora J."/>
            <person name="Crous P."/>
            <person name="Grigoriev I."/>
        </authorList>
    </citation>
    <scope>NUCLEOTIDE SEQUENCE</scope>
    <source>
        <strain evidence="3">CBS 109.77</strain>
    </source>
</reference>
<evidence type="ECO:0000313" key="3">
    <source>
        <dbReference type="EMBL" id="KAF2800433.1"/>
    </source>
</evidence>
<evidence type="ECO:0000256" key="1">
    <source>
        <dbReference type="ARBA" id="ARBA00023002"/>
    </source>
</evidence>
<dbReference type="InterPro" id="IPR020843">
    <property type="entry name" value="ER"/>
</dbReference>
<dbReference type="Gene3D" id="3.90.180.10">
    <property type="entry name" value="Medium-chain alcohol dehydrogenases, catalytic domain"/>
    <property type="match status" value="1"/>
</dbReference>
<dbReference type="InterPro" id="IPR011032">
    <property type="entry name" value="GroES-like_sf"/>
</dbReference>
<name>A0A6A6XW00_9PLEO</name>
<dbReference type="SUPFAM" id="SSF51735">
    <property type="entry name" value="NAD(P)-binding Rossmann-fold domains"/>
    <property type="match status" value="1"/>
</dbReference>
<evidence type="ECO:0000313" key="4">
    <source>
        <dbReference type="Proteomes" id="UP000799757"/>
    </source>
</evidence>
<dbReference type="InterPro" id="IPR002364">
    <property type="entry name" value="Quin_OxRdtase/zeta-crystal_CS"/>
</dbReference>
<dbReference type="AlphaFoldDB" id="A0A6A6XW00"/>
<keyword evidence="4" id="KW-1185">Reference proteome</keyword>
<dbReference type="SMART" id="SM00829">
    <property type="entry name" value="PKS_ER"/>
    <property type="match status" value="1"/>
</dbReference>
<dbReference type="GO" id="GO:0008270">
    <property type="term" value="F:zinc ion binding"/>
    <property type="evidence" value="ECO:0007669"/>
    <property type="project" value="InterPro"/>
</dbReference>
<gene>
    <name evidence="3" type="ORF">K505DRAFT_403991</name>
</gene>
<dbReference type="Proteomes" id="UP000799757">
    <property type="component" value="Unassembled WGS sequence"/>
</dbReference>
<dbReference type="Gene3D" id="3.40.50.720">
    <property type="entry name" value="NAD(P)-binding Rossmann-like Domain"/>
    <property type="match status" value="1"/>
</dbReference>
<dbReference type="InterPro" id="IPR050700">
    <property type="entry name" value="YIM1/Zinc_Alcohol_DH_Fams"/>
</dbReference>
<dbReference type="EMBL" id="MU001747">
    <property type="protein sequence ID" value="KAF2800433.1"/>
    <property type="molecule type" value="Genomic_DNA"/>
</dbReference>
<dbReference type="Pfam" id="PF13602">
    <property type="entry name" value="ADH_zinc_N_2"/>
    <property type="match status" value="1"/>
</dbReference>
<dbReference type="SUPFAM" id="SSF50129">
    <property type="entry name" value="GroES-like"/>
    <property type="match status" value="1"/>
</dbReference>
<evidence type="ECO:0000259" key="2">
    <source>
        <dbReference type="SMART" id="SM00829"/>
    </source>
</evidence>
<dbReference type="InterPro" id="IPR013154">
    <property type="entry name" value="ADH-like_N"/>
</dbReference>
<dbReference type="PANTHER" id="PTHR11695:SF294">
    <property type="entry name" value="RETICULON-4-INTERACTING PROTEIN 1, MITOCHONDRIAL"/>
    <property type="match status" value="1"/>
</dbReference>
<proteinExistence type="predicted"/>
<dbReference type="PROSITE" id="PS01162">
    <property type="entry name" value="QOR_ZETA_CRYSTAL"/>
    <property type="match status" value="1"/>
</dbReference>